<keyword evidence="2" id="KW-1185">Reference proteome</keyword>
<name>A0ABD0QQW6_CIRMR</name>
<feature type="non-terminal residue" evidence="1">
    <location>
        <position position="50"/>
    </location>
</feature>
<evidence type="ECO:0000313" key="1">
    <source>
        <dbReference type="EMBL" id="KAL0188567.1"/>
    </source>
</evidence>
<dbReference type="Pfam" id="PF15273">
    <property type="entry name" value="NHS"/>
    <property type="match status" value="1"/>
</dbReference>
<dbReference type="PANTHER" id="PTHR23039">
    <property type="entry name" value="NANCE-HORAN SYNDROME PROTEIN"/>
    <property type="match status" value="1"/>
</dbReference>
<proteinExistence type="predicted"/>
<dbReference type="AlphaFoldDB" id="A0ABD0QQW6"/>
<dbReference type="InterPro" id="IPR024845">
    <property type="entry name" value="NHS-like"/>
</dbReference>
<reference evidence="1 2" key="1">
    <citation type="submission" date="2024-05" db="EMBL/GenBank/DDBJ databases">
        <title>Genome sequencing and assembly of Indian major carp, Cirrhinus mrigala (Hamilton, 1822).</title>
        <authorList>
            <person name="Mohindra V."/>
            <person name="Chowdhury L.M."/>
            <person name="Lal K."/>
            <person name="Jena J.K."/>
        </authorList>
    </citation>
    <scope>NUCLEOTIDE SEQUENCE [LARGE SCALE GENOMIC DNA]</scope>
    <source>
        <strain evidence="1">CM1030</strain>
        <tissue evidence="1">Blood</tissue>
    </source>
</reference>
<dbReference type="Proteomes" id="UP001529510">
    <property type="component" value="Unassembled WGS sequence"/>
</dbReference>
<gene>
    <name evidence="1" type="ORF">M9458_015666</name>
</gene>
<feature type="non-terminal residue" evidence="1">
    <location>
        <position position="1"/>
    </location>
</feature>
<evidence type="ECO:0000313" key="2">
    <source>
        <dbReference type="Proteomes" id="UP001529510"/>
    </source>
</evidence>
<sequence length="50" mass="5794">ATNLDSESKRTAHFQSSWQQHVNVFGSWSRPECVQELHQEAQLNLQSLLQ</sequence>
<dbReference type="PANTHER" id="PTHR23039:SF2">
    <property type="entry name" value="NHS-LIKE PROTEIN 2"/>
    <property type="match status" value="1"/>
</dbReference>
<comment type="caution">
    <text evidence="1">The sequence shown here is derived from an EMBL/GenBank/DDBJ whole genome shotgun (WGS) entry which is preliminary data.</text>
</comment>
<accession>A0ABD0QQW6</accession>
<dbReference type="EMBL" id="JAMKFB020000007">
    <property type="protein sequence ID" value="KAL0188567.1"/>
    <property type="molecule type" value="Genomic_DNA"/>
</dbReference>
<organism evidence="1 2">
    <name type="scientific">Cirrhinus mrigala</name>
    <name type="common">Mrigala</name>
    <dbReference type="NCBI Taxonomy" id="683832"/>
    <lineage>
        <taxon>Eukaryota</taxon>
        <taxon>Metazoa</taxon>
        <taxon>Chordata</taxon>
        <taxon>Craniata</taxon>
        <taxon>Vertebrata</taxon>
        <taxon>Euteleostomi</taxon>
        <taxon>Actinopterygii</taxon>
        <taxon>Neopterygii</taxon>
        <taxon>Teleostei</taxon>
        <taxon>Ostariophysi</taxon>
        <taxon>Cypriniformes</taxon>
        <taxon>Cyprinidae</taxon>
        <taxon>Labeoninae</taxon>
        <taxon>Labeonini</taxon>
        <taxon>Cirrhinus</taxon>
    </lineage>
</organism>
<protein>
    <recommendedName>
        <fullName evidence="3">NHS-like 2</fullName>
    </recommendedName>
</protein>
<evidence type="ECO:0008006" key="3">
    <source>
        <dbReference type="Google" id="ProtNLM"/>
    </source>
</evidence>